<dbReference type="AlphaFoldDB" id="A0AAW3DJ10"/>
<feature type="non-terminal residue" evidence="2">
    <location>
        <position position="1"/>
    </location>
</feature>
<comment type="caution">
    <text evidence="2">The sequence shown here is derived from an EMBL/GenBank/DDBJ whole genome shotgun (WGS) entry which is preliminary data.</text>
</comment>
<evidence type="ECO:0000313" key="2">
    <source>
        <dbReference type="EMBL" id="KFU98727.1"/>
    </source>
</evidence>
<dbReference type="EMBL" id="JMFR01044027">
    <property type="protein sequence ID" value="KFU98727.1"/>
    <property type="molecule type" value="Genomic_DNA"/>
</dbReference>
<evidence type="ECO:0000313" key="3">
    <source>
        <dbReference type="Proteomes" id="UP000053149"/>
    </source>
</evidence>
<reference evidence="2 3" key="1">
    <citation type="journal article" date="2014" name="Science">
        <title>Comparative genomics reveals insights into avian genome evolution and adaptation.</title>
        <authorList>
            <consortium name="Avian Genome Consortium"/>
            <person name="Zhang G."/>
            <person name="Li C."/>
            <person name="Li Q."/>
            <person name="Li B."/>
            <person name="Larkin D.M."/>
            <person name="Lee C."/>
            <person name="Storz J.F."/>
            <person name="Antunes A."/>
            <person name="Greenwold M.J."/>
            <person name="Meredith R.W."/>
            <person name="Odeen A."/>
            <person name="Cui J."/>
            <person name="Zhou Q."/>
            <person name="Xu L."/>
            <person name="Pan H."/>
            <person name="Wang Z."/>
            <person name="Jin L."/>
            <person name="Zhang P."/>
            <person name="Hu H."/>
            <person name="Yang W."/>
            <person name="Hu J."/>
            <person name="Xiao J."/>
            <person name="Yang Z."/>
            <person name="Liu Y."/>
            <person name="Xie Q."/>
            <person name="Yu H."/>
            <person name="Lian J."/>
            <person name="Wen P."/>
            <person name="Zhang F."/>
            <person name="Li H."/>
            <person name="Zeng Y."/>
            <person name="Xiong Z."/>
            <person name="Liu S."/>
            <person name="Zhou L."/>
            <person name="Huang Z."/>
            <person name="An N."/>
            <person name="Wang J."/>
            <person name="Zheng Q."/>
            <person name="Xiong Y."/>
            <person name="Wang G."/>
            <person name="Wang B."/>
            <person name="Wang J."/>
            <person name="Fan Y."/>
            <person name="da Fonseca R.R."/>
            <person name="Alfaro-Nunez A."/>
            <person name="Schubert M."/>
            <person name="Orlando L."/>
            <person name="Mourier T."/>
            <person name="Howard J.T."/>
            <person name="Ganapathy G."/>
            <person name="Pfenning A."/>
            <person name="Whitney O."/>
            <person name="Rivas M.V."/>
            <person name="Hara E."/>
            <person name="Smith J."/>
            <person name="Farre M."/>
            <person name="Narayan J."/>
            <person name="Slavov G."/>
            <person name="Romanov M.N."/>
            <person name="Borges R."/>
            <person name="Machado J.P."/>
            <person name="Khan I."/>
            <person name="Springer M.S."/>
            <person name="Gatesy J."/>
            <person name="Hoffmann F.G."/>
            <person name="Opazo J.C."/>
            <person name="Hastad O."/>
            <person name="Sawyer R.H."/>
            <person name="Kim H."/>
            <person name="Kim K.W."/>
            <person name="Kim H.J."/>
            <person name="Cho S."/>
            <person name="Li N."/>
            <person name="Huang Y."/>
            <person name="Bruford M.W."/>
            <person name="Zhan X."/>
            <person name="Dixon A."/>
            <person name="Bertelsen M.F."/>
            <person name="Derryberry E."/>
            <person name="Warren W."/>
            <person name="Wilson R.K."/>
            <person name="Li S."/>
            <person name="Ray D.A."/>
            <person name="Green R.E."/>
            <person name="O'Brien S.J."/>
            <person name="Griffin D."/>
            <person name="Johnson W.E."/>
            <person name="Haussler D."/>
            <person name="Ryder O.A."/>
            <person name="Willerslev E."/>
            <person name="Graves G.R."/>
            <person name="Alstrom P."/>
            <person name="Fjeldsa J."/>
            <person name="Mindell D.P."/>
            <person name="Edwards S.V."/>
            <person name="Braun E.L."/>
            <person name="Rahbek C."/>
            <person name="Burt D.W."/>
            <person name="Houde P."/>
            <person name="Zhang Y."/>
            <person name="Yang H."/>
            <person name="Wang J."/>
            <person name="Jarvis E.D."/>
            <person name="Gilbert M.T."/>
            <person name="Wang J."/>
        </authorList>
    </citation>
    <scope>NUCLEOTIDE SEQUENCE [LARGE SCALE GENOMIC DNA]</scope>
    <source>
        <strain evidence="2">BGI_N339</strain>
    </source>
</reference>
<sequence length="99" mass="11318">FEIMIKTQDPVWKDIEATMQVLFASTEKETISKAAKVQVDGQLAAGMLQGQIEHHFPSAAPCWHPNDNRGRALLTQYQRWVLYGIRRALPKALNWSKKL</sequence>
<proteinExistence type="predicted"/>
<feature type="non-terminal residue" evidence="2">
    <location>
        <position position="99"/>
    </location>
</feature>
<dbReference type="InterPro" id="IPR003036">
    <property type="entry name" value="Gag_P30"/>
</dbReference>
<dbReference type="Pfam" id="PF02093">
    <property type="entry name" value="Gag_p30"/>
    <property type="match status" value="1"/>
</dbReference>
<dbReference type="InterPro" id="IPR008919">
    <property type="entry name" value="Retrov_capsid_N"/>
</dbReference>
<dbReference type="PANTHER" id="PTHR33166">
    <property type="entry name" value="GAG_P30 DOMAIN-CONTAINING PROTEIN"/>
    <property type="match status" value="1"/>
</dbReference>
<keyword evidence="3" id="KW-1185">Reference proteome</keyword>
<dbReference type="SUPFAM" id="SSF47943">
    <property type="entry name" value="Retrovirus capsid protein, N-terminal core domain"/>
    <property type="match status" value="1"/>
</dbReference>
<accession>A0AAW3DJ10</accession>
<protein>
    <recommendedName>
        <fullName evidence="1">Core shell protein Gag P30 domain-containing protein</fullName>
    </recommendedName>
</protein>
<gene>
    <name evidence="2" type="ORF">N339_10554</name>
</gene>
<organism evidence="2 3">
    <name type="scientific">Pterocles gutturalis</name>
    <name type="common">yellow-throated sandgrouse</name>
    <dbReference type="NCBI Taxonomy" id="240206"/>
    <lineage>
        <taxon>Eukaryota</taxon>
        <taxon>Metazoa</taxon>
        <taxon>Chordata</taxon>
        <taxon>Craniata</taxon>
        <taxon>Vertebrata</taxon>
        <taxon>Euteleostomi</taxon>
        <taxon>Archelosauria</taxon>
        <taxon>Archosauria</taxon>
        <taxon>Dinosauria</taxon>
        <taxon>Saurischia</taxon>
        <taxon>Theropoda</taxon>
        <taxon>Coelurosauria</taxon>
        <taxon>Aves</taxon>
        <taxon>Neognathae</taxon>
        <taxon>Neoaves</taxon>
        <taxon>Columbimorphae</taxon>
        <taxon>Pterocliformes</taxon>
        <taxon>Pteroclidae</taxon>
        <taxon>Pterocles</taxon>
    </lineage>
</organism>
<dbReference type="Proteomes" id="UP000053149">
    <property type="component" value="Unassembled WGS sequence"/>
</dbReference>
<dbReference type="InterPro" id="IPR050462">
    <property type="entry name" value="Retroviral_Gag-Pol_poly"/>
</dbReference>
<feature type="domain" description="Core shell protein Gag P30" evidence="1">
    <location>
        <begin position="3"/>
        <end position="94"/>
    </location>
</feature>
<name>A0AAW3DJ10_9AVES</name>
<dbReference type="Gene3D" id="1.10.375.10">
    <property type="entry name" value="Human Immunodeficiency Virus Type 1 Capsid Protein"/>
    <property type="match status" value="1"/>
</dbReference>
<evidence type="ECO:0000259" key="1">
    <source>
        <dbReference type="Pfam" id="PF02093"/>
    </source>
</evidence>
<dbReference type="GO" id="GO:0019068">
    <property type="term" value="P:virion assembly"/>
    <property type="evidence" value="ECO:0007669"/>
    <property type="project" value="InterPro"/>
</dbReference>